<name>A0A8S5RFF6_9VIRU</name>
<organism evidence="2">
    <name type="scientific">virus sp. ctQmo6</name>
    <dbReference type="NCBI Taxonomy" id="2827990"/>
    <lineage>
        <taxon>Viruses</taxon>
    </lineage>
</organism>
<protein>
    <submittedName>
        <fullName evidence="2">Tail assembly chaperone protein</fullName>
    </submittedName>
</protein>
<feature type="region of interest" description="Disordered" evidence="1">
    <location>
        <begin position="130"/>
        <end position="155"/>
    </location>
</feature>
<evidence type="ECO:0000256" key="1">
    <source>
        <dbReference type="SAM" id="MobiDB-lite"/>
    </source>
</evidence>
<reference evidence="2" key="1">
    <citation type="journal article" date="2021" name="Proc. Natl. Acad. Sci. U.S.A.">
        <title>A Catalog of Tens of Thousands of Viruses from Human Metagenomes Reveals Hidden Associations with Chronic Diseases.</title>
        <authorList>
            <person name="Tisza M.J."/>
            <person name="Buck C.B."/>
        </authorList>
    </citation>
    <scope>NUCLEOTIDE SEQUENCE</scope>
    <source>
        <strain evidence="2">CtQmo6</strain>
    </source>
</reference>
<evidence type="ECO:0000313" key="2">
    <source>
        <dbReference type="EMBL" id="DAE30112.1"/>
    </source>
</evidence>
<sequence length="155" mass="17493">MYKVLNISGKDYKIEFSVEASLYGECTEKVINLMTAVNEDGDNADSIKAKFKGISDIPQVALSMFYAGLMEHHGTEEGDGEVPDKKTAKILLKSYIKENNGNFWSVMEMLLDQMGEDGFFKLIGLEEMMSPMTEEKEPKKPQDHKKKQPKVSESE</sequence>
<accession>A0A8S5RFF6</accession>
<proteinExistence type="predicted"/>
<dbReference type="EMBL" id="BK059102">
    <property type="protein sequence ID" value="DAE30112.1"/>
    <property type="molecule type" value="Genomic_DNA"/>
</dbReference>